<gene>
    <name evidence="1" type="ORF">CDQ84_04115</name>
</gene>
<protein>
    <submittedName>
        <fullName evidence="1">Arginase</fullName>
    </submittedName>
</protein>
<dbReference type="AlphaFoldDB" id="A0A2K2EWS0"/>
<keyword evidence="2" id="KW-1185">Reference proteome</keyword>
<evidence type="ECO:0000313" key="2">
    <source>
        <dbReference type="Proteomes" id="UP000236151"/>
    </source>
</evidence>
<proteinExistence type="predicted"/>
<evidence type="ECO:0000313" key="1">
    <source>
        <dbReference type="EMBL" id="PNU00844.1"/>
    </source>
</evidence>
<sequence>MGKCLLSIDWDYFIQMQKENWGSYIENKKNLMDLWYKRFLQAKAQGRNIQNSYRLSSGVDIFWEKIRRFFRFDKDVKAYVSDSHSLSYDIAANHGLRTVYLFDSHSDLGYGGTSSLNFEINCANWLGKLFKDNRIDEANIIYSPFTAEKPEYFKAMNSIYRIRYLSPDDLAAGIDVGAVHICRSGAWTPPWLDKRFEHFIKSSGLPFNITDCPARKWDTKNISLSDQINYLMA</sequence>
<dbReference type="EMBL" id="NIOJ01000006">
    <property type="protein sequence ID" value="PNU00844.1"/>
    <property type="molecule type" value="Genomic_DNA"/>
</dbReference>
<name>A0A2K2EWS0_9CLOT</name>
<reference evidence="1 2" key="1">
    <citation type="submission" date="2017-06" db="EMBL/GenBank/DDBJ databases">
        <title>Investigating the central metabolism of Clostridium thermosuccinogenes.</title>
        <authorList>
            <person name="Koendjbiharie J.G."/>
            <person name="van Kranenburg R."/>
        </authorList>
    </citation>
    <scope>NUCLEOTIDE SEQUENCE [LARGE SCALE GENOMIC DNA]</scope>
    <source>
        <strain evidence="1 2">DSM 5806</strain>
    </source>
</reference>
<comment type="caution">
    <text evidence="1">The sequence shown here is derived from an EMBL/GenBank/DDBJ whole genome shotgun (WGS) entry which is preliminary data.</text>
</comment>
<organism evidence="1 2">
    <name type="scientific">Clostridium thermosuccinogenes</name>
    <dbReference type="NCBI Taxonomy" id="84032"/>
    <lineage>
        <taxon>Bacteria</taxon>
        <taxon>Bacillati</taxon>
        <taxon>Bacillota</taxon>
        <taxon>Clostridia</taxon>
        <taxon>Eubacteriales</taxon>
        <taxon>Clostridiaceae</taxon>
        <taxon>Clostridium</taxon>
    </lineage>
</organism>
<accession>A0A2K2EWS0</accession>
<dbReference type="Proteomes" id="UP000236151">
    <property type="component" value="Unassembled WGS sequence"/>
</dbReference>
<dbReference type="RefSeq" id="WP_103080459.1">
    <property type="nucleotide sequence ID" value="NZ_CP021850.1"/>
</dbReference>
<dbReference type="OrthoDB" id="1705985at2"/>
<dbReference type="KEGG" id="cthd:CDO33_19190"/>